<dbReference type="KEGG" id="spar:SPRG_10788"/>
<dbReference type="OrthoDB" id="166809at2759"/>
<protein>
    <recommendedName>
        <fullName evidence="4">Secreted protein</fullName>
    </recommendedName>
</protein>
<evidence type="ECO:0008006" key="4">
    <source>
        <dbReference type="Google" id="ProtNLM"/>
    </source>
</evidence>
<gene>
    <name evidence="2" type="ORF">SPRG_10788</name>
</gene>
<evidence type="ECO:0000313" key="3">
    <source>
        <dbReference type="Proteomes" id="UP000030745"/>
    </source>
</evidence>
<evidence type="ECO:0000256" key="1">
    <source>
        <dbReference type="SAM" id="SignalP"/>
    </source>
</evidence>
<dbReference type="EMBL" id="KK583252">
    <property type="protein sequence ID" value="KDO23593.1"/>
    <property type="molecule type" value="Genomic_DNA"/>
</dbReference>
<keyword evidence="3" id="KW-1185">Reference proteome</keyword>
<organism evidence="2 3">
    <name type="scientific">Saprolegnia parasitica (strain CBS 223.65)</name>
    <dbReference type="NCBI Taxonomy" id="695850"/>
    <lineage>
        <taxon>Eukaryota</taxon>
        <taxon>Sar</taxon>
        <taxon>Stramenopiles</taxon>
        <taxon>Oomycota</taxon>
        <taxon>Saprolegniomycetes</taxon>
        <taxon>Saprolegniales</taxon>
        <taxon>Saprolegniaceae</taxon>
        <taxon>Saprolegnia</taxon>
    </lineage>
</organism>
<feature type="signal peptide" evidence="1">
    <location>
        <begin position="1"/>
        <end position="18"/>
    </location>
</feature>
<dbReference type="RefSeq" id="XP_012205741.1">
    <property type="nucleotide sequence ID" value="XM_012350351.1"/>
</dbReference>
<dbReference type="GeneID" id="24132878"/>
<dbReference type="Proteomes" id="UP000030745">
    <property type="component" value="Unassembled WGS sequence"/>
</dbReference>
<dbReference type="OMA" id="WHIDPIT"/>
<name>A0A067BZ89_SAPPC</name>
<dbReference type="AlphaFoldDB" id="A0A067BZ89"/>
<keyword evidence="1" id="KW-0732">Signal</keyword>
<sequence>MTPRALLVLLALVAVVAAVDIKIKRKPRTIREPIAIREPAPFRTGLLDDKTEPLTKYASVDHEMGDVTMHLFHNITFLSPTKKVLLGLWKGYEVDEASMRYRALLFDDGDLCPQDRSKRYSVRLELARRDYEGMREYIQSVETTSEPCQLKLHLEFYAPEARLTLPPEHVEHVASWYEDPTSPKVLCKSIKCDYATVQDQVDAIAMSVQALQVQIDALASPLVADDTAVFVQSTLDASNAVLSAATSVLGTASRVYARLAELQPTTTTCTGPQ</sequence>
<dbReference type="VEuPathDB" id="FungiDB:SPRG_10788"/>
<accession>A0A067BZ89</accession>
<evidence type="ECO:0000313" key="2">
    <source>
        <dbReference type="EMBL" id="KDO23593.1"/>
    </source>
</evidence>
<feature type="chain" id="PRO_5001637241" description="Secreted protein" evidence="1">
    <location>
        <begin position="19"/>
        <end position="273"/>
    </location>
</feature>
<proteinExistence type="predicted"/>
<reference evidence="2 3" key="1">
    <citation type="journal article" date="2013" name="PLoS Genet.">
        <title>Distinctive expansion of potential virulence genes in the genome of the oomycete fish pathogen Saprolegnia parasitica.</title>
        <authorList>
            <person name="Jiang R.H."/>
            <person name="de Bruijn I."/>
            <person name="Haas B.J."/>
            <person name="Belmonte R."/>
            <person name="Lobach L."/>
            <person name="Christie J."/>
            <person name="van den Ackerveken G."/>
            <person name="Bottin A."/>
            <person name="Bulone V."/>
            <person name="Diaz-Moreno S.M."/>
            <person name="Dumas B."/>
            <person name="Fan L."/>
            <person name="Gaulin E."/>
            <person name="Govers F."/>
            <person name="Grenville-Briggs L.J."/>
            <person name="Horner N.R."/>
            <person name="Levin J.Z."/>
            <person name="Mammella M."/>
            <person name="Meijer H.J."/>
            <person name="Morris P."/>
            <person name="Nusbaum C."/>
            <person name="Oome S."/>
            <person name="Phillips A.J."/>
            <person name="van Rooyen D."/>
            <person name="Rzeszutek E."/>
            <person name="Saraiva M."/>
            <person name="Secombes C.J."/>
            <person name="Seidl M.F."/>
            <person name="Snel B."/>
            <person name="Stassen J.H."/>
            <person name="Sykes S."/>
            <person name="Tripathy S."/>
            <person name="van den Berg H."/>
            <person name="Vega-Arreguin J.C."/>
            <person name="Wawra S."/>
            <person name="Young S.K."/>
            <person name="Zeng Q."/>
            <person name="Dieguez-Uribeondo J."/>
            <person name="Russ C."/>
            <person name="Tyler B.M."/>
            <person name="van West P."/>
        </authorList>
    </citation>
    <scope>NUCLEOTIDE SEQUENCE [LARGE SCALE GENOMIC DNA]</scope>
    <source>
        <strain evidence="2 3">CBS 223.65</strain>
    </source>
</reference>